<dbReference type="Pfam" id="PF13519">
    <property type="entry name" value="VWA_2"/>
    <property type="match status" value="1"/>
</dbReference>
<dbReference type="InterPro" id="IPR002035">
    <property type="entry name" value="VWF_A"/>
</dbReference>
<proteinExistence type="predicted"/>
<name>A0ABM0MC31_SACKO</name>
<dbReference type="Gene3D" id="3.40.50.410">
    <property type="entry name" value="von Willebrand factor, type A domain"/>
    <property type="match status" value="1"/>
</dbReference>
<sequence>MRERSDHSFAKQIPIGRQKTVSYCVFRLTNHVSFYNVRHENNKAVKMVLESTMVCVDTSEYMRNGDFIPTRFQAQQDAVNLVCHSKTRSNPENTVGLLTLANVKVLATLTTDVGKLLGSLHQIQPKGDISFSTAVKVAHRSVRCECPEDIPKLNCNSANIAVVTNPVFGEAPDLTLVSDDEPFPDNVDVVDGGTAIGTFLCSAASWSRDLVDPRVTGRSYGAMRGRGVFFERPLEDLPREGML</sequence>
<evidence type="ECO:0000313" key="2">
    <source>
        <dbReference type="Proteomes" id="UP000694865"/>
    </source>
</evidence>
<accession>A0ABM0MC31</accession>
<dbReference type="PANTHER" id="PTHR10223">
    <property type="entry name" value="26S PROTEASOME NON-ATPASE REGULATORY SUBUNIT 4"/>
    <property type="match status" value="1"/>
</dbReference>
<dbReference type="Proteomes" id="UP000694865">
    <property type="component" value="Unplaced"/>
</dbReference>
<dbReference type="PANTHER" id="PTHR10223:SF0">
    <property type="entry name" value="26S PROTEASOME NON-ATPASE REGULATORY SUBUNIT 4"/>
    <property type="match status" value="1"/>
</dbReference>
<evidence type="ECO:0000259" key="1">
    <source>
        <dbReference type="Pfam" id="PF13519"/>
    </source>
</evidence>
<evidence type="ECO:0000313" key="3">
    <source>
        <dbReference type="RefSeq" id="XP_006817572.1"/>
    </source>
</evidence>
<gene>
    <name evidence="3" type="primary">LOC102805427</name>
</gene>
<protein>
    <submittedName>
        <fullName evidence="3">26S proteasome non-ATPase regulatory subunit 4-like</fullName>
    </submittedName>
</protein>
<feature type="domain" description="VWFA" evidence="1">
    <location>
        <begin position="52"/>
        <end position="142"/>
    </location>
</feature>
<keyword evidence="2" id="KW-1185">Reference proteome</keyword>
<dbReference type="SUPFAM" id="SSF53300">
    <property type="entry name" value="vWA-like"/>
    <property type="match status" value="1"/>
</dbReference>
<organism evidence="2 3">
    <name type="scientific">Saccoglossus kowalevskii</name>
    <name type="common">Acorn worm</name>
    <dbReference type="NCBI Taxonomy" id="10224"/>
    <lineage>
        <taxon>Eukaryota</taxon>
        <taxon>Metazoa</taxon>
        <taxon>Hemichordata</taxon>
        <taxon>Enteropneusta</taxon>
        <taxon>Harrimaniidae</taxon>
        <taxon>Saccoglossus</taxon>
    </lineage>
</organism>
<reference evidence="3" key="1">
    <citation type="submission" date="2025-08" db="UniProtKB">
        <authorList>
            <consortium name="RefSeq"/>
        </authorList>
    </citation>
    <scope>IDENTIFICATION</scope>
    <source>
        <tissue evidence="3">Testes</tissue>
    </source>
</reference>
<dbReference type="InterPro" id="IPR027040">
    <property type="entry name" value="PSMD4"/>
</dbReference>
<dbReference type="RefSeq" id="XP_006817572.1">
    <property type="nucleotide sequence ID" value="XM_006817509.1"/>
</dbReference>
<dbReference type="InterPro" id="IPR036465">
    <property type="entry name" value="vWFA_dom_sf"/>
</dbReference>
<dbReference type="GeneID" id="102805427"/>